<dbReference type="InterPro" id="IPR036188">
    <property type="entry name" value="FAD/NAD-bd_sf"/>
</dbReference>
<dbReference type="PANTHER" id="PTHR43422">
    <property type="entry name" value="THIAMINE THIAZOLE SYNTHASE"/>
    <property type="match status" value="1"/>
</dbReference>
<dbReference type="STRING" id="1194083.BN12_1360018"/>
<dbReference type="PANTHER" id="PTHR43422:SF3">
    <property type="entry name" value="THIAMINE THIAZOLE SYNTHASE"/>
    <property type="match status" value="1"/>
</dbReference>
<feature type="region of interest" description="Disordered" evidence="1">
    <location>
        <begin position="464"/>
        <end position="529"/>
    </location>
</feature>
<sequence>MTTVADDTRAAAGRDRVVVVGAGMAGLLAARVLADHYPTVLVLDRDELPREPVDRPGVPQGRHSHGLLARGRDVLETLFPGLTDDLVRRGALLADVQATTRVYIDDRPLAAAAGDLRSLRVSRRLLEWYVRQRVAALPGVEILDGTSVVDLVVDPAGGAVTGVVASPVDGDGRLEVGADVVVDASGRTTRVPVWLSRHGVTTPPEERVRVDVSYATRRFRRPPGHPDGGARTVLCPPTPQTPRAAVAIPQELGGLTVSVAGYHGDRPPTDLDGFAEFARTCCSPAIADLVAGLEPVDDGATYRFAANRRARFERAAAHPAGLVVLGDALCAFDPVFGQGMTVAALECLELGRCLSESRDDLARRFFPRAAVHLDTPWTLVVGSIGRQPDPDAVAPDGPRRRRLPERRQAVDRYVRALQRAATDDAVLADAFLRVVHLVEPSPSLLRPRYAARVAKARLAPTRAGPLGRVLGRRARPTSPTPAGAEPLDPAAPPGPTPPTLLPGTPDTSHTDAVGQHHPSITARQEATPS</sequence>
<organism evidence="3 4">
    <name type="scientific">Nostocoides japonicum T1-X7</name>
    <dbReference type="NCBI Taxonomy" id="1194083"/>
    <lineage>
        <taxon>Bacteria</taxon>
        <taxon>Bacillati</taxon>
        <taxon>Actinomycetota</taxon>
        <taxon>Actinomycetes</taxon>
        <taxon>Micrococcales</taxon>
        <taxon>Intrasporangiaceae</taxon>
        <taxon>Nostocoides</taxon>
    </lineage>
</organism>
<dbReference type="GO" id="GO:0016020">
    <property type="term" value="C:membrane"/>
    <property type="evidence" value="ECO:0007669"/>
    <property type="project" value="InterPro"/>
</dbReference>
<dbReference type="GO" id="GO:0004506">
    <property type="term" value="F:squalene monooxygenase activity"/>
    <property type="evidence" value="ECO:0007669"/>
    <property type="project" value="InterPro"/>
</dbReference>
<dbReference type="GO" id="GO:0050660">
    <property type="term" value="F:flavin adenine dinucleotide binding"/>
    <property type="evidence" value="ECO:0007669"/>
    <property type="project" value="InterPro"/>
</dbReference>
<dbReference type="PRINTS" id="PR00420">
    <property type="entry name" value="RNGMNOXGNASE"/>
</dbReference>
<dbReference type="Gene3D" id="3.50.50.60">
    <property type="entry name" value="FAD/NAD(P)-binding domain"/>
    <property type="match status" value="1"/>
</dbReference>
<dbReference type="AlphaFoldDB" id="A0A077LXH9"/>
<protein>
    <recommendedName>
        <fullName evidence="2">Squalene epoxidase domain-containing protein</fullName>
    </recommendedName>
</protein>
<dbReference type="RefSeq" id="WP_048553407.1">
    <property type="nucleotide sequence ID" value="NZ_HF570958.1"/>
</dbReference>
<dbReference type="Proteomes" id="UP000035721">
    <property type="component" value="Unassembled WGS sequence"/>
</dbReference>
<dbReference type="OrthoDB" id="9790035at2"/>
<accession>A0A077LXH9</accession>
<dbReference type="SUPFAM" id="SSF51905">
    <property type="entry name" value="FAD/NAD(P)-binding domain"/>
    <property type="match status" value="1"/>
</dbReference>
<gene>
    <name evidence="3" type="ORF">BN12_1360018</name>
</gene>
<evidence type="ECO:0000259" key="2">
    <source>
        <dbReference type="Pfam" id="PF08491"/>
    </source>
</evidence>
<feature type="compositionally biased region" description="Pro residues" evidence="1">
    <location>
        <begin position="489"/>
        <end position="500"/>
    </location>
</feature>
<comment type="caution">
    <text evidence="3">The sequence shown here is derived from an EMBL/GenBank/DDBJ whole genome shotgun (WGS) entry which is preliminary data.</text>
</comment>
<proteinExistence type="predicted"/>
<evidence type="ECO:0000256" key="1">
    <source>
        <dbReference type="SAM" id="MobiDB-lite"/>
    </source>
</evidence>
<dbReference type="InterPro" id="IPR013698">
    <property type="entry name" value="Squalene_epoxidase"/>
</dbReference>
<reference evidence="3 4" key="1">
    <citation type="journal article" date="2013" name="ISME J.">
        <title>A metabolic model for members of the genus Tetrasphaera involved in enhanced biological phosphorus removal.</title>
        <authorList>
            <person name="Kristiansen R."/>
            <person name="Nguyen H.T.T."/>
            <person name="Saunders A.M."/>
            <person name="Nielsen J.L."/>
            <person name="Wimmer R."/>
            <person name="Le V.Q."/>
            <person name="McIlroy S.J."/>
            <person name="Petrovski S."/>
            <person name="Seviour R.J."/>
            <person name="Calteau A."/>
            <person name="Nielsen K.L."/>
            <person name="Nielsen P.H."/>
        </authorList>
    </citation>
    <scope>NUCLEOTIDE SEQUENCE [LARGE SCALE GENOMIC DNA]</scope>
    <source>
        <strain evidence="3 4">T1-X7</strain>
    </source>
</reference>
<evidence type="ECO:0000313" key="4">
    <source>
        <dbReference type="Proteomes" id="UP000035721"/>
    </source>
</evidence>
<evidence type="ECO:0000313" key="3">
    <source>
        <dbReference type="EMBL" id="CCH76630.1"/>
    </source>
</evidence>
<dbReference type="Pfam" id="PF08491">
    <property type="entry name" value="SE"/>
    <property type="match status" value="1"/>
</dbReference>
<feature type="domain" description="Squalene epoxidase" evidence="2">
    <location>
        <begin position="262"/>
        <end position="359"/>
    </location>
</feature>
<dbReference type="EMBL" id="CAJB01000042">
    <property type="protein sequence ID" value="CCH76630.1"/>
    <property type="molecule type" value="Genomic_DNA"/>
</dbReference>
<keyword evidence="4" id="KW-1185">Reference proteome</keyword>
<name>A0A077LXH9_9MICO</name>